<proteinExistence type="predicted"/>
<organism evidence="1">
    <name type="scientific">Bifidobacterium aquikefiricola</name>
    <dbReference type="NCBI Taxonomy" id="3059038"/>
    <lineage>
        <taxon>Bacteria</taxon>
        <taxon>Bacillati</taxon>
        <taxon>Actinomycetota</taxon>
        <taxon>Actinomycetes</taxon>
        <taxon>Bifidobacteriales</taxon>
        <taxon>Bifidobacteriaceae</taxon>
        <taxon>Bifidobacterium</taxon>
    </lineage>
</organism>
<dbReference type="RefSeq" id="WP_369345138.1">
    <property type="nucleotide sequence ID" value="NZ_CP129674.1"/>
</dbReference>
<dbReference type="SUPFAM" id="SSF52499">
    <property type="entry name" value="Isochorismatase-like hydrolases"/>
    <property type="match status" value="1"/>
</dbReference>
<name>A0AB39U9H5_9BIFI</name>
<dbReference type="EMBL" id="CP129674">
    <property type="protein sequence ID" value="XDS45604.1"/>
    <property type="molecule type" value="Genomic_DNA"/>
</dbReference>
<protein>
    <recommendedName>
        <fullName evidence="2">Isochorismatase</fullName>
    </recommendedName>
</protein>
<dbReference type="KEGG" id="baqk:QN215_09640"/>
<dbReference type="AlphaFoldDB" id="A0AB39U9H5"/>
<dbReference type="InterPro" id="IPR036380">
    <property type="entry name" value="Isochorismatase-like_sf"/>
</dbReference>
<sequence>MSNPAVILIEFQNEWLSETGRLYGRLEPDYLPSALSNAREVLEYARGQNFHIIHCGMFFLNPDTQGSQELLLRDSA</sequence>
<accession>A0AB39U9H5</accession>
<gene>
    <name evidence="1" type="ORF">QN215_09640</name>
</gene>
<reference evidence="1" key="1">
    <citation type="submission" date="2023-07" db="EMBL/GenBank/DDBJ databases">
        <title>Bifidobacterium aquikefiriaerophilum sp. nov. and Bifidobacterium eccum sp. nov., isolated from water kefir.</title>
        <authorList>
            <person name="Breselge S."/>
            <person name="Bellassi P."/>
            <person name="Barcenilla C."/>
            <person name="Alvarez-Ordonez A."/>
            <person name="Morelli L."/>
            <person name="Cotter P.D."/>
        </authorList>
    </citation>
    <scope>NUCLEOTIDE SEQUENCE</scope>
    <source>
        <strain evidence="1">WK041_4_12</strain>
    </source>
</reference>
<dbReference type="Gene3D" id="3.40.50.850">
    <property type="entry name" value="Isochorismatase-like"/>
    <property type="match status" value="1"/>
</dbReference>
<evidence type="ECO:0000313" key="1">
    <source>
        <dbReference type="EMBL" id="XDS45604.1"/>
    </source>
</evidence>
<evidence type="ECO:0008006" key="2">
    <source>
        <dbReference type="Google" id="ProtNLM"/>
    </source>
</evidence>